<reference evidence="2 3" key="1">
    <citation type="journal article" date="2015" name="Stand. Genomic Sci.">
        <title>Genomic Encyclopedia of Bacterial and Archaeal Type Strains, Phase III: the genomes of soil and plant-associated and newly described type strains.</title>
        <authorList>
            <person name="Whitman W.B."/>
            <person name="Woyke T."/>
            <person name="Klenk H.P."/>
            <person name="Zhou Y."/>
            <person name="Lilburn T.G."/>
            <person name="Beck B.J."/>
            <person name="De Vos P."/>
            <person name="Vandamme P."/>
            <person name="Eisen J.A."/>
            <person name="Garrity G."/>
            <person name="Hugenholtz P."/>
            <person name="Kyrpides N.C."/>
        </authorList>
    </citation>
    <scope>NUCLEOTIDE SEQUENCE [LARGE SCALE GENOMIC DNA]</scope>
    <source>
        <strain evidence="2 3">DSM 64</strain>
    </source>
</reference>
<dbReference type="RefSeq" id="WP_056065917.1">
    <property type="nucleotide sequence ID" value="NZ_CAXUPI020000003.1"/>
</dbReference>
<proteinExistence type="predicted"/>
<evidence type="ECO:0008006" key="4">
    <source>
        <dbReference type="Google" id="ProtNLM"/>
    </source>
</evidence>
<evidence type="ECO:0000313" key="3">
    <source>
        <dbReference type="Proteomes" id="UP000321485"/>
    </source>
</evidence>
<dbReference type="Proteomes" id="UP000321485">
    <property type="component" value="Unassembled WGS sequence"/>
</dbReference>
<accession>A0A561XII6</accession>
<name>A0A561XII6_ACIDE</name>
<protein>
    <recommendedName>
        <fullName evidence="4">ElaB/YqjD/DUF883 family membrane-anchored ribosome-binding protein</fullName>
    </recommendedName>
</protein>
<dbReference type="AlphaFoldDB" id="A0A561XII6"/>
<gene>
    <name evidence="2" type="ORF">ATF69_3493</name>
</gene>
<keyword evidence="1" id="KW-0472">Membrane</keyword>
<sequence>MSLQTATDKVTHGVRNLADDVLQSAQDAVQTTRAAADQSLDKAEESVRALRRQTDPAIDDLAARAQDLAARSIDYCAETSARARRQIQQAAEVTGKYVAEQPGKSLVIAAASGALLATVAMWMSRRRNAY</sequence>
<dbReference type="EMBL" id="VJWE01000015">
    <property type="protein sequence ID" value="TWG35924.1"/>
    <property type="molecule type" value="Genomic_DNA"/>
</dbReference>
<keyword evidence="1" id="KW-1133">Transmembrane helix</keyword>
<keyword evidence="1" id="KW-0812">Transmembrane</keyword>
<dbReference type="GeneID" id="51112539"/>
<organism evidence="2 3">
    <name type="scientific">Acidovorax delafieldii</name>
    <name type="common">Pseudomonas delafieldii</name>
    <dbReference type="NCBI Taxonomy" id="47920"/>
    <lineage>
        <taxon>Bacteria</taxon>
        <taxon>Pseudomonadati</taxon>
        <taxon>Pseudomonadota</taxon>
        <taxon>Betaproteobacteria</taxon>
        <taxon>Burkholderiales</taxon>
        <taxon>Comamonadaceae</taxon>
        <taxon>Acidovorax</taxon>
    </lineage>
</organism>
<comment type="caution">
    <text evidence="2">The sequence shown here is derived from an EMBL/GenBank/DDBJ whole genome shotgun (WGS) entry which is preliminary data.</text>
</comment>
<evidence type="ECO:0000313" key="2">
    <source>
        <dbReference type="EMBL" id="TWG35924.1"/>
    </source>
</evidence>
<feature type="transmembrane region" description="Helical" evidence="1">
    <location>
        <begin position="106"/>
        <end position="124"/>
    </location>
</feature>
<evidence type="ECO:0000256" key="1">
    <source>
        <dbReference type="SAM" id="Phobius"/>
    </source>
</evidence>